<keyword evidence="1" id="KW-0949">S-adenosyl-L-methionine</keyword>
<reference evidence="6 7" key="1">
    <citation type="submission" date="2021-03" db="EMBL/GenBank/DDBJ databases">
        <title>Whole genome shotgun sequence of Actinoplanes toevensis NBRC 105298.</title>
        <authorList>
            <person name="Komaki H."/>
            <person name="Tamura T."/>
        </authorList>
    </citation>
    <scope>NUCLEOTIDE SEQUENCE [LARGE SCALE GENOMIC DNA]</scope>
    <source>
        <strain evidence="6 7">NBRC 105298</strain>
    </source>
</reference>
<dbReference type="GO" id="GO:0046872">
    <property type="term" value="F:metal ion binding"/>
    <property type="evidence" value="ECO:0007669"/>
    <property type="project" value="UniProtKB-KW"/>
</dbReference>
<sequence length="335" mass="37356">MHVPSIDVYVSYRCNLRCKHCFLGEHLNSNLTFAYDELVKLIDASAEWGTEEITLLGGEPTIYRGVENLVSYIQSKGQRARLVTNGLHGFAKFMDNFTGKRPPIVYFSIDGSSPEAHDAIRGRGTFDKLIPNIRRSRELGYTGYGIMSVNGQNAHDVVPTLQLCNDLGLEHVNVHFVTNRGFATEESIITFERWEEIRAEIEEASRGMRVTTRADHSLAKFGEYSGYCSVRAEDNLMIYPDGRAFICAMFFDVPGAHAFEWRDGRLHRNLAGRTEVTIANSGSKTLCPAMEYVNPKLIDEAADLGCTVGCIYEKVGVDRGAVTIETMAHGEVRNA</sequence>
<protein>
    <recommendedName>
        <fullName evidence="5">Radical SAM core domain-containing protein</fullName>
    </recommendedName>
</protein>
<organism evidence="6 7">
    <name type="scientific">Paractinoplanes toevensis</name>
    <dbReference type="NCBI Taxonomy" id="571911"/>
    <lineage>
        <taxon>Bacteria</taxon>
        <taxon>Bacillati</taxon>
        <taxon>Actinomycetota</taxon>
        <taxon>Actinomycetes</taxon>
        <taxon>Micromonosporales</taxon>
        <taxon>Micromonosporaceae</taxon>
        <taxon>Paractinoplanes</taxon>
    </lineage>
</organism>
<dbReference type="InterPro" id="IPR013785">
    <property type="entry name" value="Aldolase_TIM"/>
</dbReference>
<dbReference type="InterPro" id="IPR007197">
    <property type="entry name" value="rSAM"/>
</dbReference>
<dbReference type="InterPro" id="IPR058240">
    <property type="entry name" value="rSAM_sf"/>
</dbReference>
<dbReference type="CDD" id="cd01335">
    <property type="entry name" value="Radical_SAM"/>
    <property type="match status" value="1"/>
</dbReference>
<proteinExistence type="predicted"/>
<dbReference type="InterPro" id="IPR050377">
    <property type="entry name" value="Radical_SAM_PqqE_MftC-like"/>
</dbReference>
<evidence type="ECO:0000313" key="7">
    <source>
        <dbReference type="Proteomes" id="UP000677082"/>
    </source>
</evidence>
<name>A0A920BQL3_9ACTN</name>
<dbReference type="GO" id="GO:0003824">
    <property type="term" value="F:catalytic activity"/>
    <property type="evidence" value="ECO:0007669"/>
    <property type="project" value="InterPro"/>
</dbReference>
<dbReference type="Pfam" id="PF04055">
    <property type="entry name" value="Radical_SAM"/>
    <property type="match status" value="1"/>
</dbReference>
<dbReference type="SFLD" id="SFLDG01067">
    <property type="entry name" value="SPASM/twitch_domain_containing"/>
    <property type="match status" value="1"/>
</dbReference>
<dbReference type="Gene3D" id="3.20.20.70">
    <property type="entry name" value="Aldolase class I"/>
    <property type="match status" value="1"/>
</dbReference>
<dbReference type="InterPro" id="IPR006638">
    <property type="entry name" value="Elp3/MiaA/NifB-like_rSAM"/>
</dbReference>
<keyword evidence="3" id="KW-0408">Iron</keyword>
<dbReference type="SUPFAM" id="SSF102114">
    <property type="entry name" value="Radical SAM enzymes"/>
    <property type="match status" value="1"/>
</dbReference>
<dbReference type="SFLD" id="SFLDS00029">
    <property type="entry name" value="Radical_SAM"/>
    <property type="match status" value="1"/>
</dbReference>
<dbReference type="PROSITE" id="PS51918">
    <property type="entry name" value="RADICAL_SAM"/>
    <property type="match status" value="1"/>
</dbReference>
<keyword evidence="7" id="KW-1185">Reference proteome</keyword>
<evidence type="ECO:0000259" key="5">
    <source>
        <dbReference type="PROSITE" id="PS51918"/>
    </source>
</evidence>
<gene>
    <name evidence="6" type="ORF">Ato02nite_094100</name>
</gene>
<dbReference type="Proteomes" id="UP000677082">
    <property type="component" value="Unassembled WGS sequence"/>
</dbReference>
<dbReference type="PANTHER" id="PTHR11228">
    <property type="entry name" value="RADICAL SAM DOMAIN PROTEIN"/>
    <property type="match status" value="1"/>
</dbReference>
<keyword evidence="4" id="KW-0411">Iron-sulfur</keyword>
<comment type="caution">
    <text evidence="6">The sequence shown here is derived from an EMBL/GenBank/DDBJ whole genome shotgun (WGS) entry which is preliminary data.</text>
</comment>
<evidence type="ECO:0000256" key="3">
    <source>
        <dbReference type="ARBA" id="ARBA00023004"/>
    </source>
</evidence>
<evidence type="ECO:0000256" key="4">
    <source>
        <dbReference type="ARBA" id="ARBA00023014"/>
    </source>
</evidence>
<feature type="domain" description="Radical SAM core" evidence="5">
    <location>
        <begin position="1"/>
        <end position="209"/>
    </location>
</feature>
<dbReference type="PANTHER" id="PTHR11228:SF7">
    <property type="entry name" value="PQQA PEPTIDE CYCLASE"/>
    <property type="match status" value="1"/>
</dbReference>
<dbReference type="GO" id="GO:0051536">
    <property type="term" value="F:iron-sulfur cluster binding"/>
    <property type="evidence" value="ECO:0007669"/>
    <property type="project" value="UniProtKB-KW"/>
</dbReference>
<dbReference type="EMBL" id="BOQN01000153">
    <property type="protein sequence ID" value="GIM97617.1"/>
    <property type="molecule type" value="Genomic_DNA"/>
</dbReference>
<dbReference type="SMART" id="SM00729">
    <property type="entry name" value="Elp3"/>
    <property type="match status" value="1"/>
</dbReference>
<evidence type="ECO:0000256" key="1">
    <source>
        <dbReference type="ARBA" id="ARBA00022691"/>
    </source>
</evidence>
<accession>A0A920BQL3</accession>
<keyword evidence="2" id="KW-0479">Metal-binding</keyword>
<evidence type="ECO:0000256" key="2">
    <source>
        <dbReference type="ARBA" id="ARBA00022723"/>
    </source>
</evidence>
<dbReference type="AlphaFoldDB" id="A0A920BQL3"/>
<dbReference type="RefSeq" id="WP_213013251.1">
    <property type="nucleotide sequence ID" value="NZ_BOQN01000153.1"/>
</dbReference>
<evidence type="ECO:0000313" key="6">
    <source>
        <dbReference type="EMBL" id="GIM97617.1"/>
    </source>
</evidence>